<sequence length="89" mass="10321">MSYYKTSPRPGVSATGNSFPEFRMSCPVNFYFRVTYLNRDDVSGSSPEPTSISKSRQYRYSQLLHIESLVCLYHKRGVNLTPYFELLTH</sequence>
<dbReference type="Proteomes" id="UP001054837">
    <property type="component" value="Unassembled WGS sequence"/>
</dbReference>
<comment type="caution">
    <text evidence="1">The sequence shown here is derived from an EMBL/GenBank/DDBJ whole genome shotgun (WGS) entry which is preliminary data.</text>
</comment>
<dbReference type="EMBL" id="BPLQ01001741">
    <property type="protein sequence ID" value="GIX84815.1"/>
    <property type="molecule type" value="Genomic_DNA"/>
</dbReference>
<organism evidence="1 2">
    <name type="scientific">Caerostris darwini</name>
    <dbReference type="NCBI Taxonomy" id="1538125"/>
    <lineage>
        <taxon>Eukaryota</taxon>
        <taxon>Metazoa</taxon>
        <taxon>Ecdysozoa</taxon>
        <taxon>Arthropoda</taxon>
        <taxon>Chelicerata</taxon>
        <taxon>Arachnida</taxon>
        <taxon>Araneae</taxon>
        <taxon>Araneomorphae</taxon>
        <taxon>Entelegynae</taxon>
        <taxon>Araneoidea</taxon>
        <taxon>Araneidae</taxon>
        <taxon>Caerostris</taxon>
    </lineage>
</organism>
<name>A0AAV4NM29_9ARAC</name>
<reference evidence="1 2" key="1">
    <citation type="submission" date="2021-06" db="EMBL/GenBank/DDBJ databases">
        <title>Caerostris darwini draft genome.</title>
        <authorList>
            <person name="Kono N."/>
            <person name="Arakawa K."/>
        </authorList>
    </citation>
    <scope>NUCLEOTIDE SEQUENCE [LARGE SCALE GENOMIC DNA]</scope>
</reference>
<keyword evidence="2" id="KW-1185">Reference proteome</keyword>
<protein>
    <submittedName>
        <fullName evidence="1">Uncharacterized protein</fullName>
    </submittedName>
</protein>
<gene>
    <name evidence="1" type="ORF">CDAR_490521</name>
</gene>
<evidence type="ECO:0000313" key="2">
    <source>
        <dbReference type="Proteomes" id="UP001054837"/>
    </source>
</evidence>
<proteinExistence type="predicted"/>
<accession>A0AAV4NM29</accession>
<dbReference type="AlphaFoldDB" id="A0AAV4NM29"/>
<evidence type="ECO:0000313" key="1">
    <source>
        <dbReference type="EMBL" id="GIX84815.1"/>
    </source>
</evidence>